<accession>A0A9D5HLP2</accession>
<keyword evidence="3" id="KW-0863">Zinc-finger</keyword>
<dbReference type="Proteomes" id="UP001085076">
    <property type="component" value="Miscellaneous, Linkage group lg02"/>
</dbReference>
<evidence type="ECO:0000313" key="10">
    <source>
        <dbReference type="EMBL" id="KAJ0980881.1"/>
    </source>
</evidence>
<feature type="compositionally biased region" description="Acidic residues" evidence="8">
    <location>
        <begin position="352"/>
        <end position="363"/>
    </location>
</feature>
<feature type="compositionally biased region" description="Basic and acidic residues" evidence="8">
    <location>
        <begin position="135"/>
        <end position="158"/>
    </location>
</feature>
<feature type="region of interest" description="Disordered" evidence="8">
    <location>
        <begin position="76"/>
        <end position="96"/>
    </location>
</feature>
<feature type="compositionally biased region" description="Low complexity" evidence="8">
    <location>
        <begin position="227"/>
        <end position="237"/>
    </location>
</feature>
<evidence type="ECO:0000256" key="1">
    <source>
        <dbReference type="ARBA" id="ARBA00004123"/>
    </source>
</evidence>
<feature type="region of interest" description="Disordered" evidence="8">
    <location>
        <begin position="129"/>
        <end position="183"/>
    </location>
</feature>
<reference evidence="10" key="2">
    <citation type="journal article" date="2022" name="Hortic Res">
        <title>The genome of Dioscorea zingiberensis sheds light on the biosynthesis, origin and evolution of the medicinally important diosgenin saponins.</title>
        <authorList>
            <person name="Li Y."/>
            <person name="Tan C."/>
            <person name="Li Z."/>
            <person name="Guo J."/>
            <person name="Li S."/>
            <person name="Chen X."/>
            <person name="Wang C."/>
            <person name="Dai X."/>
            <person name="Yang H."/>
            <person name="Song W."/>
            <person name="Hou L."/>
            <person name="Xu J."/>
            <person name="Tong Z."/>
            <person name="Xu A."/>
            <person name="Yuan X."/>
            <person name="Wang W."/>
            <person name="Yang Q."/>
            <person name="Chen L."/>
            <person name="Sun Z."/>
            <person name="Wang K."/>
            <person name="Pan B."/>
            <person name="Chen J."/>
            <person name="Bao Y."/>
            <person name="Liu F."/>
            <person name="Qi X."/>
            <person name="Gang D.R."/>
            <person name="Wen J."/>
            <person name="Li J."/>
        </authorList>
    </citation>
    <scope>NUCLEOTIDE SEQUENCE</scope>
    <source>
        <strain evidence="10">Dzin_1.0</strain>
    </source>
</reference>
<name>A0A9D5HLP2_9LILI</name>
<dbReference type="PANTHER" id="PTHR13278">
    <property type="entry name" value="ZINC FINGER PROTEIN 830"/>
    <property type="match status" value="1"/>
</dbReference>
<dbReference type="GO" id="GO:0033260">
    <property type="term" value="P:nuclear DNA replication"/>
    <property type="evidence" value="ECO:0007669"/>
    <property type="project" value="TreeGrafter"/>
</dbReference>
<feature type="domain" description="C2H2-type" evidence="9">
    <location>
        <begin position="36"/>
        <end position="59"/>
    </location>
</feature>
<evidence type="ECO:0000256" key="6">
    <source>
        <dbReference type="ARBA" id="ARBA00023242"/>
    </source>
</evidence>
<feature type="region of interest" description="Disordered" evidence="8">
    <location>
        <begin position="216"/>
        <end position="237"/>
    </location>
</feature>
<feature type="region of interest" description="Disordered" evidence="8">
    <location>
        <begin position="332"/>
        <end position="374"/>
    </location>
</feature>
<sequence>MDAKAQKAYRARLKESVREKRIDSPLIRYNENGQPVCRVCNIVLKSETLWPAHQASRKHKEAIEKVKATAAGHNRTKHTNIEPPTESHKAQTSTLPSDFFDNREMKRQKNDIGKPVSDGSTEVSPVAHVVQAPESGKKSDKVSDVHSIGTKEQHEKRSSSNLGQDSKKLHGNAKQVKGGLPENFFDSKGRSDNLVSAEVAQVQIKQAKRSLPDDFFESNGRSEINHSNELSESSKSIASVESKQVKGILPEGFFDNRDADLRARGIEPVKVDIDDAYKEFEKEIQDNLQEVDDRLEEEEIDAADVREEVETLEQQAYMEQMENVKMKVLQVKAARTARKQESPASMDKESSDDSSSEGDDDDANFAVDWRAQHL</sequence>
<dbReference type="Gene3D" id="3.30.160.60">
    <property type="entry name" value="Classic Zinc Finger"/>
    <property type="match status" value="1"/>
</dbReference>
<evidence type="ECO:0000313" key="11">
    <source>
        <dbReference type="Proteomes" id="UP001085076"/>
    </source>
</evidence>
<evidence type="ECO:0000256" key="2">
    <source>
        <dbReference type="ARBA" id="ARBA00022723"/>
    </source>
</evidence>
<dbReference type="InterPro" id="IPR040050">
    <property type="entry name" value="ZNF830-like"/>
</dbReference>
<dbReference type="Pfam" id="PF12874">
    <property type="entry name" value="zf-met"/>
    <property type="match status" value="1"/>
</dbReference>
<evidence type="ECO:0000256" key="7">
    <source>
        <dbReference type="SAM" id="Coils"/>
    </source>
</evidence>
<dbReference type="SUPFAM" id="SSF57667">
    <property type="entry name" value="beta-beta-alpha zinc fingers"/>
    <property type="match status" value="1"/>
</dbReference>
<keyword evidence="5 7" id="KW-0175">Coiled coil</keyword>
<evidence type="ECO:0000256" key="8">
    <source>
        <dbReference type="SAM" id="MobiDB-lite"/>
    </source>
</evidence>
<organism evidence="10 11">
    <name type="scientific">Dioscorea zingiberensis</name>
    <dbReference type="NCBI Taxonomy" id="325984"/>
    <lineage>
        <taxon>Eukaryota</taxon>
        <taxon>Viridiplantae</taxon>
        <taxon>Streptophyta</taxon>
        <taxon>Embryophyta</taxon>
        <taxon>Tracheophyta</taxon>
        <taxon>Spermatophyta</taxon>
        <taxon>Magnoliopsida</taxon>
        <taxon>Liliopsida</taxon>
        <taxon>Dioscoreales</taxon>
        <taxon>Dioscoreaceae</taxon>
        <taxon>Dioscorea</taxon>
    </lineage>
</organism>
<evidence type="ECO:0000256" key="5">
    <source>
        <dbReference type="ARBA" id="ARBA00023054"/>
    </source>
</evidence>
<gene>
    <name evidence="10" type="ORF">J5N97_009136</name>
</gene>
<comment type="subcellular location">
    <subcellularLocation>
        <location evidence="1">Nucleus</location>
    </subcellularLocation>
</comment>
<evidence type="ECO:0000256" key="3">
    <source>
        <dbReference type="ARBA" id="ARBA00022771"/>
    </source>
</evidence>
<feature type="coiled-coil region" evidence="7">
    <location>
        <begin position="277"/>
        <end position="315"/>
    </location>
</feature>
<feature type="compositionally biased region" description="Basic and acidic residues" evidence="8">
    <location>
        <begin position="338"/>
        <end position="351"/>
    </location>
</feature>
<keyword evidence="11" id="KW-1185">Reference proteome</keyword>
<dbReference type="OrthoDB" id="77607at2759"/>
<keyword evidence="6" id="KW-0539">Nucleus</keyword>
<comment type="caution">
    <text evidence="10">The sequence shown here is derived from an EMBL/GenBank/DDBJ whole genome shotgun (WGS) entry which is preliminary data.</text>
</comment>
<dbReference type="InterPro" id="IPR013087">
    <property type="entry name" value="Znf_C2H2_type"/>
</dbReference>
<dbReference type="GO" id="GO:0003676">
    <property type="term" value="F:nucleic acid binding"/>
    <property type="evidence" value="ECO:0007669"/>
    <property type="project" value="InterPro"/>
</dbReference>
<dbReference type="GO" id="GO:0044773">
    <property type="term" value="P:mitotic DNA damage checkpoint signaling"/>
    <property type="evidence" value="ECO:0007669"/>
    <property type="project" value="TreeGrafter"/>
</dbReference>
<keyword evidence="4" id="KW-0862">Zinc</keyword>
<reference evidence="10" key="1">
    <citation type="submission" date="2021-03" db="EMBL/GenBank/DDBJ databases">
        <authorList>
            <person name="Li Z."/>
            <person name="Yang C."/>
        </authorList>
    </citation>
    <scope>NUCLEOTIDE SEQUENCE</scope>
    <source>
        <strain evidence="10">Dzin_1.0</strain>
        <tissue evidence="10">Leaf</tissue>
    </source>
</reference>
<dbReference type="GO" id="GO:0008270">
    <property type="term" value="F:zinc ion binding"/>
    <property type="evidence" value="ECO:0007669"/>
    <property type="project" value="UniProtKB-KW"/>
</dbReference>
<evidence type="ECO:0000256" key="4">
    <source>
        <dbReference type="ARBA" id="ARBA00022833"/>
    </source>
</evidence>
<proteinExistence type="predicted"/>
<dbReference type="PANTHER" id="PTHR13278:SF0">
    <property type="entry name" value="ZINC FINGER PROTEIN 830"/>
    <property type="match status" value="1"/>
</dbReference>
<protein>
    <recommendedName>
        <fullName evidence="9">C2H2-type domain-containing protein</fullName>
    </recommendedName>
</protein>
<evidence type="ECO:0000259" key="9">
    <source>
        <dbReference type="Pfam" id="PF12874"/>
    </source>
</evidence>
<dbReference type="GO" id="GO:0005681">
    <property type="term" value="C:spliceosomal complex"/>
    <property type="evidence" value="ECO:0007669"/>
    <property type="project" value="InterPro"/>
</dbReference>
<dbReference type="GO" id="GO:0033314">
    <property type="term" value="P:mitotic DNA replication checkpoint signaling"/>
    <property type="evidence" value="ECO:0007669"/>
    <property type="project" value="TreeGrafter"/>
</dbReference>
<keyword evidence="2" id="KW-0479">Metal-binding</keyword>
<dbReference type="InterPro" id="IPR036236">
    <property type="entry name" value="Znf_C2H2_sf"/>
</dbReference>
<dbReference type="AlphaFoldDB" id="A0A9D5HLP2"/>
<dbReference type="EMBL" id="JAGGNH010000002">
    <property type="protein sequence ID" value="KAJ0980881.1"/>
    <property type="molecule type" value="Genomic_DNA"/>
</dbReference>